<dbReference type="AlphaFoldDB" id="A0A4R0HHE2"/>
<dbReference type="EMBL" id="SJJZ01000001">
    <property type="protein sequence ID" value="TCC10717.1"/>
    <property type="molecule type" value="Genomic_DNA"/>
</dbReference>
<keyword evidence="2" id="KW-1185">Reference proteome</keyword>
<protein>
    <recommendedName>
        <fullName evidence="3">HEAT repeat domain-containing protein</fullName>
    </recommendedName>
</protein>
<sequence length="159" mass="17536">MGLSDELRLLVSLTGAGEVDLEDEHARLDLYRRSVQLSAAREHLLAGLKLEPVQSLAAAVVVEAFPCIPPADRVAWVRNLKPEVRDFPSKRIRELEILEGIADGNPNVSNLDVDDWSDWLQRRVIEAADDADILQQLADAGRTKAIRARARERLGPAAG</sequence>
<accession>A0A4R0HHE2</accession>
<evidence type="ECO:0008006" key="3">
    <source>
        <dbReference type="Google" id="ProtNLM"/>
    </source>
</evidence>
<evidence type="ECO:0000313" key="1">
    <source>
        <dbReference type="EMBL" id="TCC10717.1"/>
    </source>
</evidence>
<evidence type="ECO:0000313" key="2">
    <source>
        <dbReference type="Proteomes" id="UP000292346"/>
    </source>
</evidence>
<comment type="caution">
    <text evidence="1">The sequence shown here is derived from an EMBL/GenBank/DDBJ whole genome shotgun (WGS) entry which is preliminary data.</text>
</comment>
<dbReference type="Proteomes" id="UP000292346">
    <property type="component" value="Unassembled WGS sequence"/>
</dbReference>
<gene>
    <name evidence="1" type="ORF">E0H45_05235</name>
</gene>
<dbReference type="RefSeq" id="WP_131335126.1">
    <property type="nucleotide sequence ID" value="NZ_SJJZ01000001.1"/>
</dbReference>
<proteinExistence type="predicted"/>
<organism evidence="1 2">
    <name type="scientific">Kribbella soli</name>
    <dbReference type="NCBI Taxonomy" id="1124743"/>
    <lineage>
        <taxon>Bacteria</taxon>
        <taxon>Bacillati</taxon>
        <taxon>Actinomycetota</taxon>
        <taxon>Actinomycetes</taxon>
        <taxon>Propionibacteriales</taxon>
        <taxon>Kribbellaceae</taxon>
        <taxon>Kribbella</taxon>
    </lineage>
</organism>
<reference evidence="1 2" key="1">
    <citation type="submission" date="2019-02" db="EMBL/GenBank/DDBJ databases">
        <title>Kribbella capetownensis sp. nov. and Kribbella speibonae sp. nov., isolated from soil.</title>
        <authorList>
            <person name="Curtis S.M."/>
            <person name="Norton I."/>
            <person name="Everest G.J."/>
            <person name="Meyers P.R."/>
        </authorList>
    </citation>
    <scope>NUCLEOTIDE SEQUENCE [LARGE SCALE GENOMIC DNA]</scope>
    <source>
        <strain evidence="1 2">KCTC 29219</strain>
    </source>
</reference>
<name>A0A4R0HHE2_9ACTN</name>
<dbReference type="OrthoDB" id="3394995at2"/>